<evidence type="ECO:0000313" key="3">
    <source>
        <dbReference type="EMBL" id="ETW09034.1"/>
    </source>
</evidence>
<feature type="compositionally biased region" description="Polar residues" evidence="2">
    <location>
        <begin position="130"/>
        <end position="145"/>
    </location>
</feature>
<dbReference type="OrthoDB" id="79839at2759"/>
<dbReference type="VEuPathDB" id="FungiDB:H310_01502"/>
<keyword evidence="1" id="KW-0175">Coiled coil</keyword>
<feature type="compositionally biased region" description="Low complexity" evidence="2">
    <location>
        <begin position="305"/>
        <end position="333"/>
    </location>
</feature>
<name>A0A024URW6_9STRA</name>
<reference evidence="3" key="1">
    <citation type="submission" date="2013-12" db="EMBL/GenBank/DDBJ databases">
        <title>The Genome Sequence of Aphanomyces invadans NJM9701.</title>
        <authorList>
            <consortium name="The Broad Institute Genomics Platform"/>
            <person name="Russ C."/>
            <person name="Tyler B."/>
            <person name="van West P."/>
            <person name="Dieguez-Uribeondo J."/>
            <person name="Young S.K."/>
            <person name="Zeng Q."/>
            <person name="Gargeya S."/>
            <person name="Fitzgerald M."/>
            <person name="Abouelleil A."/>
            <person name="Alvarado L."/>
            <person name="Chapman S.B."/>
            <person name="Gainer-Dewar J."/>
            <person name="Goldberg J."/>
            <person name="Griggs A."/>
            <person name="Gujja S."/>
            <person name="Hansen M."/>
            <person name="Howarth C."/>
            <person name="Imamovic A."/>
            <person name="Ireland A."/>
            <person name="Larimer J."/>
            <person name="McCowan C."/>
            <person name="Murphy C."/>
            <person name="Pearson M."/>
            <person name="Poon T.W."/>
            <person name="Priest M."/>
            <person name="Roberts A."/>
            <person name="Saif S."/>
            <person name="Shea T."/>
            <person name="Sykes S."/>
            <person name="Wortman J."/>
            <person name="Nusbaum C."/>
            <person name="Birren B."/>
        </authorList>
    </citation>
    <scope>NUCLEOTIDE SEQUENCE [LARGE SCALE GENOMIC DNA]</scope>
    <source>
        <strain evidence="3">NJM9701</strain>
    </source>
</reference>
<dbReference type="EMBL" id="KI913953">
    <property type="protein sequence ID" value="ETW09034.1"/>
    <property type="molecule type" value="Genomic_DNA"/>
</dbReference>
<protein>
    <submittedName>
        <fullName evidence="3">Uncharacterized protein</fullName>
    </submittedName>
</protein>
<dbReference type="AlphaFoldDB" id="A0A024URW6"/>
<feature type="compositionally biased region" description="Basic and acidic residues" evidence="2">
    <location>
        <begin position="211"/>
        <end position="223"/>
    </location>
</feature>
<feature type="compositionally biased region" description="Polar residues" evidence="2">
    <location>
        <begin position="291"/>
        <end position="304"/>
    </location>
</feature>
<proteinExistence type="predicted"/>
<dbReference type="GeneID" id="20078552"/>
<evidence type="ECO:0000256" key="1">
    <source>
        <dbReference type="SAM" id="Coils"/>
    </source>
</evidence>
<accession>A0A024URW6</accession>
<sequence length="409" mass="43382">MGCGQSALRKEIVGLHALEAKRAEEISKLEDERRMLKYKMSVLEDMVATAQLEAQEKIAAAAVAEERMKVMKWELVRQATIPKTPRQSLQWALNDKTLQKLTKTASTREASAPTSTKPSTSESEAIATPSKVSNENSLPQPTSAVQRAGGVPTQATAAVADPIANKTSLTPKNSTTITQKANESTSVAAVEGSALVESMNPELQRARTPRKIVDPSEVDESKEAFGAAKAMTASSSRRTKDSNAIERGNSNIGTRRHSSKSIIRGAPMGSTSSMRHRDSLDGKAMAESLQKAATQSSLQLDANESATSSSKPKLSPKTSRSSIIVSTSSRETSPTAAKCTPGFVLSMPLSKAGAEDLPPPSTTSPPTSTHQEEPEAEPSTGVTAFALDEDDDDDGAVVCLDETALDDLM</sequence>
<evidence type="ECO:0000256" key="2">
    <source>
        <dbReference type="SAM" id="MobiDB-lite"/>
    </source>
</evidence>
<feature type="coiled-coil region" evidence="1">
    <location>
        <begin position="15"/>
        <end position="46"/>
    </location>
</feature>
<dbReference type="RefSeq" id="XP_008862839.1">
    <property type="nucleotide sequence ID" value="XM_008864617.1"/>
</dbReference>
<feature type="compositionally biased region" description="Low complexity" evidence="2">
    <location>
        <begin position="109"/>
        <end position="125"/>
    </location>
</feature>
<feature type="region of interest" description="Disordered" evidence="2">
    <location>
        <begin position="102"/>
        <end position="395"/>
    </location>
</feature>
<gene>
    <name evidence="3" type="ORF">H310_01502</name>
</gene>
<organism evidence="3">
    <name type="scientific">Aphanomyces invadans</name>
    <dbReference type="NCBI Taxonomy" id="157072"/>
    <lineage>
        <taxon>Eukaryota</taxon>
        <taxon>Sar</taxon>
        <taxon>Stramenopiles</taxon>
        <taxon>Oomycota</taxon>
        <taxon>Saprolegniomycetes</taxon>
        <taxon>Saprolegniales</taxon>
        <taxon>Verrucalvaceae</taxon>
        <taxon>Aphanomyces</taxon>
    </lineage>
</organism>
<feature type="compositionally biased region" description="Polar residues" evidence="2">
    <location>
        <begin position="165"/>
        <end position="187"/>
    </location>
</feature>